<accession>A0A0A9IXI8</accession>
<protein>
    <submittedName>
        <fullName evidence="1">Uncharacterized protein</fullName>
    </submittedName>
</protein>
<reference evidence="1" key="2">
    <citation type="journal article" date="2015" name="Data Brief">
        <title>Shoot transcriptome of the giant reed, Arundo donax.</title>
        <authorList>
            <person name="Barrero R.A."/>
            <person name="Guerrero F.D."/>
            <person name="Moolhuijzen P."/>
            <person name="Goolsby J.A."/>
            <person name="Tidwell J."/>
            <person name="Bellgard S.E."/>
            <person name="Bellgard M.I."/>
        </authorList>
    </citation>
    <scope>NUCLEOTIDE SEQUENCE</scope>
    <source>
        <tissue evidence="1">Shoot tissue taken approximately 20 cm above the soil surface</tissue>
    </source>
</reference>
<sequence length="15" mass="1540">MAMAGGSICRCRRAG</sequence>
<reference evidence="1" key="1">
    <citation type="submission" date="2014-09" db="EMBL/GenBank/DDBJ databases">
        <authorList>
            <person name="Magalhaes I.L.F."/>
            <person name="Oliveira U."/>
            <person name="Santos F.R."/>
            <person name="Vidigal T.H.D.A."/>
            <person name="Brescovit A.D."/>
            <person name="Santos A.J."/>
        </authorList>
    </citation>
    <scope>NUCLEOTIDE SEQUENCE</scope>
    <source>
        <tissue evidence="1">Shoot tissue taken approximately 20 cm above the soil surface</tissue>
    </source>
</reference>
<name>A0A0A9IXI8_ARUDO</name>
<evidence type="ECO:0000313" key="1">
    <source>
        <dbReference type="EMBL" id="JAD41772.1"/>
    </source>
</evidence>
<proteinExistence type="predicted"/>
<dbReference type="EMBL" id="GBRH01256123">
    <property type="protein sequence ID" value="JAD41772.1"/>
    <property type="molecule type" value="Transcribed_RNA"/>
</dbReference>
<organism evidence="1">
    <name type="scientific">Arundo donax</name>
    <name type="common">Giant reed</name>
    <name type="synonym">Donax arundinaceus</name>
    <dbReference type="NCBI Taxonomy" id="35708"/>
    <lineage>
        <taxon>Eukaryota</taxon>
        <taxon>Viridiplantae</taxon>
        <taxon>Streptophyta</taxon>
        <taxon>Embryophyta</taxon>
        <taxon>Tracheophyta</taxon>
        <taxon>Spermatophyta</taxon>
        <taxon>Magnoliopsida</taxon>
        <taxon>Liliopsida</taxon>
        <taxon>Poales</taxon>
        <taxon>Poaceae</taxon>
        <taxon>PACMAD clade</taxon>
        <taxon>Arundinoideae</taxon>
        <taxon>Arundineae</taxon>
        <taxon>Arundo</taxon>
    </lineage>
</organism>